<organism evidence="2">
    <name type="scientific">uncultured Caudovirales phage</name>
    <dbReference type="NCBI Taxonomy" id="2100421"/>
    <lineage>
        <taxon>Viruses</taxon>
        <taxon>Duplodnaviria</taxon>
        <taxon>Heunggongvirae</taxon>
        <taxon>Uroviricota</taxon>
        <taxon>Caudoviricetes</taxon>
        <taxon>Peduoviridae</taxon>
        <taxon>Maltschvirus</taxon>
        <taxon>Maltschvirus maltsch</taxon>
    </lineage>
</organism>
<sequence length="32" mass="3585">MVKLYKLALRMWAATLIGLWLGIVAVVAILTR</sequence>
<keyword evidence="1" id="KW-1133">Transmembrane helix</keyword>
<feature type="transmembrane region" description="Helical" evidence="1">
    <location>
        <begin position="12"/>
        <end position="31"/>
    </location>
</feature>
<proteinExistence type="predicted"/>
<protein>
    <submittedName>
        <fullName evidence="2">Uncharacterized protein</fullName>
    </submittedName>
</protein>
<keyword evidence="1" id="KW-0472">Membrane</keyword>
<dbReference type="EMBL" id="LR796379">
    <property type="protein sequence ID" value="CAB4140047.1"/>
    <property type="molecule type" value="Genomic_DNA"/>
</dbReference>
<accession>A0A6J5M3U4</accession>
<reference evidence="2" key="1">
    <citation type="submission" date="2020-04" db="EMBL/GenBank/DDBJ databases">
        <authorList>
            <person name="Chiriac C."/>
            <person name="Salcher M."/>
            <person name="Ghai R."/>
            <person name="Kavagutti S V."/>
        </authorList>
    </citation>
    <scope>NUCLEOTIDE SEQUENCE</scope>
</reference>
<gene>
    <name evidence="2" type="ORF">UFOVP407_13</name>
</gene>
<evidence type="ECO:0000256" key="1">
    <source>
        <dbReference type="SAM" id="Phobius"/>
    </source>
</evidence>
<evidence type="ECO:0000313" key="2">
    <source>
        <dbReference type="EMBL" id="CAB4140047.1"/>
    </source>
</evidence>
<name>A0A6J5M3U4_9CAUD</name>
<keyword evidence="1" id="KW-0812">Transmembrane</keyword>